<dbReference type="STRING" id="588932.DA69_03060"/>
<evidence type="ECO:0000313" key="7">
    <source>
        <dbReference type="EMBL" id="ANF53819.1"/>
    </source>
</evidence>
<dbReference type="eggNOG" id="COG1012">
    <property type="taxonomic scope" value="Bacteria"/>
</dbReference>
<feature type="domain" description="Aldehyde dehydrogenase" evidence="6">
    <location>
        <begin position="26"/>
        <end position="482"/>
    </location>
</feature>
<dbReference type="InterPro" id="IPR016161">
    <property type="entry name" value="Ald_DH/histidinol_DH"/>
</dbReference>
<dbReference type="Gene3D" id="3.40.605.10">
    <property type="entry name" value="Aldehyde Dehydrogenase, Chain A, domain 1"/>
    <property type="match status" value="1"/>
</dbReference>
<dbReference type="FunFam" id="3.40.605.10:FF:000007">
    <property type="entry name" value="NAD/NADP-dependent betaine aldehyde dehydrogenase"/>
    <property type="match status" value="1"/>
</dbReference>
<comment type="similarity">
    <text evidence="1 5">Belongs to the aldehyde dehydrogenase family.</text>
</comment>
<dbReference type="Pfam" id="PF00171">
    <property type="entry name" value="Aldedh"/>
    <property type="match status" value="1"/>
</dbReference>
<evidence type="ECO:0000256" key="4">
    <source>
        <dbReference type="PROSITE-ProRule" id="PRU10007"/>
    </source>
</evidence>
<dbReference type="RefSeq" id="WP_025977516.1">
    <property type="nucleotide sequence ID" value="NZ_CP015614.1"/>
</dbReference>
<dbReference type="PANTHER" id="PTHR43720">
    <property type="entry name" value="2-AMINOMUCONIC SEMIALDEHYDE DEHYDROGENASE"/>
    <property type="match status" value="1"/>
</dbReference>
<sequence length="497" mass="53845">MSLPASPFDWAPKTVTSLIDGAYVAERGGHRLPAYYPGNGEVISELQEADAEEVDRAVRSARRAFNDPAWREMSVEARQAILYRIADAIDAHAVELATLETLNAGIVLRDVLSRQVVRAGYNFRFFAEAISQQPGQVWQQIKDHLTFVTRHPVGVAALIAPWNSPLALASMKVASAIAFGNTCVLKPSEQTPLSLARMVEIINTITPPGVVNLVNGRGAVTGAALVDHPEVDLISFTGGTETGRHIMQAAGRRLKPAAMELGGKSANIIFADADQERALDGALISIFSNNGQQCLAGSRILVQDSIFDEFVDRFVERARKIRVGDPLDDATEIGPIASARHRQHILSYVDIAKSQGATLLTGGKALDRPGYFIEPTAVLAPNNSDRVCQEEIFGPFAAFVKFSDMEDAVRMANESQFGLVGYCWTQNVDKALRVSQAVRTGLMWVNTPMVRELRAPFGGVKDSGLGRDGAAASMAFFTEEKTTTIPLADVPLRKFGV</sequence>
<proteinExistence type="inferred from homology"/>
<dbReference type="OrthoDB" id="9802947at2"/>
<evidence type="ECO:0000256" key="1">
    <source>
        <dbReference type="ARBA" id="ARBA00009986"/>
    </source>
</evidence>
<dbReference type="FunFam" id="3.40.309.10:FF:000012">
    <property type="entry name" value="Betaine aldehyde dehydrogenase"/>
    <property type="match status" value="1"/>
</dbReference>
<gene>
    <name evidence="7" type="ORF">DA69_03060</name>
</gene>
<evidence type="ECO:0000259" key="6">
    <source>
        <dbReference type="Pfam" id="PF00171"/>
    </source>
</evidence>
<dbReference type="EMBL" id="CP015614">
    <property type="protein sequence ID" value="ANF53819.1"/>
    <property type="molecule type" value="Genomic_DNA"/>
</dbReference>
<feature type="active site" evidence="4">
    <location>
        <position position="260"/>
    </location>
</feature>
<evidence type="ECO:0000313" key="8">
    <source>
        <dbReference type="Proteomes" id="UP000077603"/>
    </source>
</evidence>
<dbReference type="InterPro" id="IPR016160">
    <property type="entry name" value="Ald_DH_CS_CYS"/>
</dbReference>
<dbReference type="Proteomes" id="UP000077603">
    <property type="component" value="Chromosome"/>
</dbReference>
<dbReference type="InterPro" id="IPR016162">
    <property type="entry name" value="Ald_DH_N"/>
</dbReference>
<keyword evidence="8" id="KW-1185">Reference proteome</keyword>
<dbReference type="PANTHER" id="PTHR43720:SF2">
    <property type="entry name" value="2-AMINOMUCONIC SEMIALDEHYDE DEHYDROGENASE"/>
    <property type="match status" value="1"/>
</dbReference>
<dbReference type="SUPFAM" id="SSF53720">
    <property type="entry name" value="ALDH-like"/>
    <property type="match status" value="1"/>
</dbReference>
<keyword evidence="2 5" id="KW-0560">Oxidoreductase</keyword>
<evidence type="ECO:0000256" key="3">
    <source>
        <dbReference type="ARBA" id="ARBA00023027"/>
    </source>
</evidence>
<dbReference type="Gene3D" id="3.40.309.10">
    <property type="entry name" value="Aldehyde Dehydrogenase, Chain A, domain 2"/>
    <property type="match status" value="1"/>
</dbReference>
<protein>
    <submittedName>
        <fullName evidence="7">Aldehyde dehydrogenase</fullName>
    </submittedName>
</protein>
<dbReference type="InterPro" id="IPR029510">
    <property type="entry name" value="Ald_DH_CS_GLU"/>
</dbReference>
<organism evidence="7 8">
    <name type="scientific">Brevundimonas naejangsanensis</name>
    <dbReference type="NCBI Taxonomy" id="588932"/>
    <lineage>
        <taxon>Bacteria</taxon>
        <taxon>Pseudomonadati</taxon>
        <taxon>Pseudomonadota</taxon>
        <taxon>Alphaproteobacteria</taxon>
        <taxon>Caulobacterales</taxon>
        <taxon>Caulobacteraceae</taxon>
        <taxon>Brevundimonas</taxon>
    </lineage>
</organism>
<evidence type="ECO:0000256" key="5">
    <source>
        <dbReference type="RuleBase" id="RU003345"/>
    </source>
</evidence>
<dbReference type="CDD" id="cd07093">
    <property type="entry name" value="ALDH_F8_HMSADH"/>
    <property type="match status" value="1"/>
</dbReference>
<dbReference type="KEGG" id="bne:DA69_03060"/>
<evidence type="ECO:0000256" key="2">
    <source>
        <dbReference type="ARBA" id="ARBA00023002"/>
    </source>
</evidence>
<dbReference type="GO" id="GO:0016620">
    <property type="term" value="F:oxidoreductase activity, acting on the aldehyde or oxo group of donors, NAD or NADP as acceptor"/>
    <property type="evidence" value="ECO:0007669"/>
    <property type="project" value="InterPro"/>
</dbReference>
<dbReference type="InterPro" id="IPR015590">
    <property type="entry name" value="Aldehyde_DH_dom"/>
</dbReference>
<reference evidence="7 8" key="1">
    <citation type="journal article" date="2014" name="Genome Announc.">
        <title>Genome Sequence of a Promising Hydrogen-Producing Facultative Anaerobic Bacterium, Brevundimonas naejangsanensis Strain B1.</title>
        <authorList>
            <person name="Su H."/>
            <person name="Zhang T."/>
            <person name="Bao M."/>
            <person name="Jiang Y."/>
            <person name="Wang Y."/>
            <person name="Tan T."/>
        </authorList>
    </citation>
    <scope>NUCLEOTIDE SEQUENCE [LARGE SCALE GENOMIC DNA]</scope>
    <source>
        <strain evidence="7 8">B1</strain>
    </source>
</reference>
<dbReference type="InterPro" id="IPR016163">
    <property type="entry name" value="Ald_DH_C"/>
</dbReference>
<dbReference type="PROSITE" id="PS00070">
    <property type="entry name" value="ALDEHYDE_DEHYDR_CYS"/>
    <property type="match status" value="1"/>
</dbReference>
<dbReference type="AlphaFoldDB" id="A0A172Y3M3"/>
<accession>A0A172Y3M3</accession>
<keyword evidence="3" id="KW-0520">NAD</keyword>
<name>A0A172Y3M3_9CAUL</name>
<dbReference type="PROSITE" id="PS00687">
    <property type="entry name" value="ALDEHYDE_DEHYDR_GLU"/>
    <property type="match status" value="1"/>
</dbReference>